<dbReference type="CDD" id="cd06225">
    <property type="entry name" value="HAMP"/>
    <property type="match status" value="1"/>
</dbReference>
<protein>
    <submittedName>
        <fullName evidence="9">HAMP domain-containing protein</fullName>
    </submittedName>
</protein>
<evidence type="ECO:0000313" key="9">
    <source>
        <dbReference type="EMBL" id="NYZ21586.1"/>
    </source>
</evidence>
<dbReference type="SMART" id="SM00304">
    <property type="entry name" value="HAMP"/>
    <property type="match status" value="3"/>
</dbReference>
<evidence type="ECO:0000259" key="6">
    <source>
        <dbReference type="PROSITE" id="PS50112"/>
    </source>
</evidence>
<accession>A0ABX2TBM1</accession>
<dbReference type="InterPro" id="IPR000014">
    <property type="entry name" value="PAS"/>
</dbReference>
<evidence type="ECO:0000259" key="7">
    <source>
        <dbReference type="PROSITE" id="PS50885"/>
    </source>
</evidence>
<evidence type="ECO:0000256" key="3">
    <source>
        <dbReference type="PROSITE-ProRule" id="PRU00284"/>
    </source>
</evidence>
<dbReference type="RefSeq" id="WP_180283358.1">
    <property type="nucleotide sequence ID" value="NZ_JABFDB010000012.1"/>
</dbReference>
<keyword evidence="3" id="KW-0807">Transducer</keyword>
<dbReference type="PANTHER" id="PTHR43531:SF14">
    <property type="entry name" value="METHYL-ACCEPTING CHEMOTAXIS PROTEIN I-RELATED"/>
    <property type="match status" value="1"/>
</dbReference>
<dbReference type="SUPFAM" id="SSF55785">
    <property type="entry name" value="PYP-like sensor domain (PAS domain)"/>
    <property type="match status" value="1"/>
</dbReference>
<dbReference type="SUPFAM" id="SSF58104">
    <property type="entry name" value="Methyl-accepting chemotaxis protein (MCP) signaling domain"/>
    <property type="match status" value="1"/>
</dbReference>
<feature type="domain" description="Methyl-accepting transducer" evidence="5">
    <location>
        <begin position="605"/>
        <end position="834"/>
    </location>
</feature>
<dbReference type="InterPro" id="IPR004089">
    <property type="entry name" value="MCPsignal_dom"/>
</dbReference>
<dbReference type="Pfam" id="PF08448">
    <property type="entry name" value="PAS_4"/>
    <property type="match status" value="1"/>
</dbReference>
<evidence type="ECO:0000259" key="5">
    <source>
        <dbReference type="PROSITE" id="PS50111"/>
    </source>
</evidence>
<dbReference type="InterPro" id="IPR003660">
    <property type="entry name" value="HAMP_dom"/>
</dbReference>
<keyword evidence="4" id="KW-0472">Membrane</keyword>
<dbReference type="PROSITE" id="PS50112">
    <property type="entry name" value="PAS"/>
    <property type="match status" value="1"/>
</dbReference>
<comment type="similarity">
    <text evidence="2">Belongs to the methyl-accepting chemotaxis (MCP) protein family.</text>
</comment>
<feature type="domain" description="PAS" evidence="6">
    <location>
        <begin position="386"/>
        <end position="428"/>
    </location>
</feature>
<gene>
    <name evidence="9" type="ORF">HND93_17880</name>
</gene>
<evidence type="ECO:0000256" key="2">
    <source>
        <dbReference type="ARBA" id="ARBA00029447"/>
    </source>
</evidence>
<feature type="transmembrane region" description="Helical" evidence="4">
    <location>
        <begin position="313"/>
        <end position="335"/>
    </location>
</feature>
<dbReference type="PROSITE" id="PS50906">
    <property type="entry name" value="NIT"/>
    <property type="match status" value="1"/>
</dbReference>
<dbReference type="CDD" id="cd00130">
    <property type="entry name" value="PAS"/>
    <property type="match status" value="1"/>
</dbReference>
<dbReference type="SMART" id="SM00283">
    <property type="entry name" value="MA"/>
    <property type="match status" value="1"/>
</dbReference>
<keyword evidence="1" id="KW-0488">Methylation</keyword>
<evidence type="ECO:0000313" key="10">
    <source>
        <dbReference type="Proteomes" id="UP000584642"/>
    </source>
</evidence>
<dbReference type="PROSITE" id="PS50885">
    <property type="entry name" value="HAMP"/>
    <property type="match status" value="2"/>
</dbReference>
<keyword evidence="10" id="KW-1185">Reference proteome</keyword>
<proteinExistence type="inferred from homology"/>
<sequence length="853" mass="89390">MSLRLSNRPIRQQVLAGLLVAVLALVGISAVTVYERWRTLADLGRVETLTEAAVAIGSLAHELQKERGASALFLASGGTQFRSELTEQRRLTSQAAAALTHALAPLRDQPAYAAFLTRLAEAEGLLAGQDARRAGIDRLTVKGPDSFAQYTRLISGLLDATGELARASTDAEVRQLVHAYAALLQGKERAGQERATGSAGFAAGRFDGTLYARLIGLIAAQDAYFGVHRASAPAELGAALTRELEGADSQGVEGLRRLAIDAGIGGDLKGTPAPHWFKATTARIDRLKAVEDATANALRATAAAAAKRAATDFAILLGVALVASAGAVAIGLMVVGSVTRAIGGLTGATTRIAEGDVQVTVPGEERGDELGHLARAIHAIRNAGVAAMRVKTALDTVSANVMMADRDGTLIYVNRAVQEMFKTAEEDIRRQLPGFDASSLIGADFDRFHKNPAEQRAMIRDLTAPHRARIEVGSRRFDLVATPVIDAAGERHGTVVEWRDVTQELTIQAEIAAMSEAAAAGDFTRRIDPAGKSGFMLDLARRLNAQSEAAARSLRDVVDFLEALADGDLGRRMTGEHEGMFARIRDDANRTADRLSDIVSGIAAAAETIASAAAEISAGSDDLAHRTEQQAASLEQTAAAMEELGATVRENADSAHEANQLAAQARKAAESGGSVAGSAVTAMQRIEESARRITDIIGVIDEIAFQTNLLALNAAVEAARAGDAGRGFAVVAQEVRQLAQRSAQASKEIKALILDSDGQVRDGVALVRQAGSALDGIMAGVQDVATRIAGMATASAEQAGALDEINATVSQMDEMTQKNAAMVEETSGAARSLADQAGDLRRMIAFFRNAAGG</sequence>
<dbReference type="InterPro" id="IPR035965">
    <property type="entry name" value="PAS-like_dom_sf"/>
</dbReference>
<feature type="domain" description="HAMP" evidence="7">
    <location>
        <begin position="548"/>
        <end position="600"/>
    </location>
</feature>
<evidence type="ECO:0000256" key="4">
    <source>
        <dbReference type="SAM" id="Phobius"/>
    </source>
</evidence>
<dbReference type="CDD" id="cd11386">
    <property type="entry name" value="MCP_signal"/>
    <property type="match status" value="1"/>
</dbReference>
<dbReference type="Proteomes" id="UP000584642">
    <property type="component" value="Unassembled WGS sequence"/>
</dbReference>
<dbReference type="EMBL" id="JABFDB010000012">
    <property type="protein sequence ID" value="NYZ21586.1"/>
    <property type="molecule type" value="Genomic_DNA"/>
</dbReference>
<dbReference type="Gene3D" id="3.30.450.20">
    <property type="entry name" value="PAS domain"/>
    <property type="match status" value="1"/>
</dbReference>
<organism evidence="9 10">
    <name type="scientific">Azospirillum oleiclasticum</name>
    <dbReference type="NCBI Taxonomy" id="2735135"/>
    <lineage>
        <taxon>Bacteria</taxon>
        <taxon>Pseudomonadati</taxon>
        <taxon>Pseudomonadota</taxon>
        <taxon>Alphaproteobacteria</taxon>
        <taxon>Rhodospirillales</taxon>
        <taxon>Azospirillaceae</taxon>
        <taxon>Azospirillum</taxon>
    </lineage>
</organism>
<dbReference type="Pfam" id="PF00015">
    <property type="entry name" value="MCPsignal"/>
    <property type="match status" value="1"/>
</dbReference>
<evidence type="ECO:0000259" key="8">
    <source>
        <dbReference type="PROSITE" id="PS50906"/>
    </source>
</evidence>
<comment type="caution">
    <text evidence="9">The sequence shown here is derived from an EMBL/GenBank/DDBJ whole genome shotgun (WGS) entry which is preliminary data.</text>
</comment>
<feature type="domain" description="NIT" evidence="8">
    <location>
        <begin position="54"/>
        <end position="305"/>
    </location>
</feature>
<dbReference type="Gene3D" id="1.10.287.950">
    <property type="entry name" value="Methyl-accepting chemotaxis protein"/>
    <property type="match status" value="1"/>
</dbReference>
<keyword evidence="4" id="KW-1133">Transmembrane helix</keyword>
<dbReference type="PROSITE" id="PS50111">
    <property type="entry name" value="CHEMOTAXIS_TRANSDUC_2"/>
    <property type="match status" value="1"/>
</dbReference>
<evidence type="ECO:0000256" key="1">
    <source>
        <dbReference type="ARBA" id="ARBA00022481"/>
    </source>
</evidence>
<feature type="domain" description="HAMP" evidence="7">
    <location>
        <begin position="336"/>
        <end position="389"/>
    </location>
</feature>
<dbReference type="Pfam" id="PF00672">
    <property type="entry name" value="HAMP"/>
    <property type="match status" value="1"/>
</dbReference>
<keyword evidence="4" id="KW-0812">Transmembrane</keyword>
<dbReference type="Gene3D" id="6.10.340.10">
    <property type="match status" value="1"/>
</dbReference>
<dbReference type="InterPro" id="IPR051310">
    <property type="entry name" value="MCP_chemotaxis"/>
</dbReference>
<dbReference type="PANTHER" id="PTHR43531">
    <property type="entry name" value="PROTEIN ICFG"/>
    <property type="match status" value="1"/>
</dbReference>
<dbReference type="Pfam" id="PF08376">
    <property type="entry name" value="NIT"/>
    <property type="match status" value="1"/>
</dbReference>
<reference evidence="9 10" key="1">
    <citation type="submission" date="2020-05" db="EMBL/GenBank/DDBJ databases">
        <title>Azospirillum oleiclasticum sp. nov, a nitrogen-fixing and heavy crude oil-emulsifying bacterium isolated from the crude oil of Yumen Oilfield.</title>
        <authorList>
            <person name="Wu D."/>
            <person name="Cai M."/>
            <person name="Zhang X."/>
        </authorList>
    </citation>
    <scope>NUCLEOTIDE SEQUENCE [LARGE SCALE GENOMIC DNA]</scope>
    <source>
        <strain evidence="9 10">ROY-1-1-2</strain>
    </source>
</reference>
<dbReference type="SUPFAM" id="SSF158472">
    <property type="entry name" value="HAMP domain-like"/>
    <property type="match status" value="1"/>
</dbReference>
<dbReference type="InterPro" id="IPR010910">
    <property type="entry name" value="Nitrate/nitrite_sensing_bac"/>
</dbReference>
<dbReference type="InterPro" id="IPR013656">
    <property type="entry name" value="PAS_4"/>
</dbReference>
<dbReference type="InterPro" id="IPR013587">
    <property type="entry name" value="Nitrate/nitrite_sensing"/>
</dbReference>
<name>A0ABX2TBM1_9PROT</name>